<dbReference type="PROSITE" id="PS51257">
    <property type="entry name" value="PROKAR_LIPOPROTEIN"/>
    <property type="match status" value="1"/>
</dbReference>
<dbReference type="EMBL" id="CP142124">
    <property type="protein sequence ID" value="WRW31693.1"/>
    <property type="molecule type" value="Genomic_DNA"/>
</dbReference>
<dbReference type="Proteomes" id="UP001330482">
    <property type="component" value="Chromosome"/>
</dbReference>
<proteinExistence type="predicted"/>
<evidence type="ECO:0000313" key="1">
    <source>
        <dbReference type="EMBL" id="WRW31693.1"/>
    </source>
</evidence>
<organism evidence="1 2">
    <name type="scientific">Enterobacter wuhouensis</name>
    <dbReference type="NCBI Taxonomy" id="2529381"/>
    <lineage>
        <taxon>Bacteria</taxon>
        <taxon>Pseudomonadati</taxon>
        <taxon>Pseudomonadota</taxon>
        <taxon>Gammaproteobacteria</taxon>
        <taxon>Enterobacterales</taxon>
        <taxon>Enterobacteriaceae</taxon>
        <taxon>Enterobacter</taxon>
    </lineage>
</organism>
<name>A0ABZ1DII5_9ENTR</name>
<evidence type="ECO:0000313" key="2">
    <source>
        <dbReference type="Proteomes" id="UP001330482"/>
    </source>
</evidence>
<gene>
    <name evidence="1" type="ORF">VPX56_00720</name>
</gene>
<protein>
    <recommendedName>
        <fullName evidence="3">Lipoprotein</fullName>
    </recommendedName>
</protein>
<sequence length="120" mass="13697">MLLSKFDNRSLMLIFVLLITGCTTTEWSKANTSASEKNKAITKCSAIALEKLPPDNKVTSEQKEGQKEGKRRGITEYYQKDYDYADANEASREIIFNNCMYDSGWDSTQRKAELTDFLSF</sequence>
<reference evidence="1 2" key="1">
    <citation type="submission" date="2024-01" db="EMBL/GenBank/DDBJ databases">
        <title>AV1 has a protective and therapeutic effect against plant viruses.</title>
        <authorList>
            <person name="Wang F."/>
        </authorList>
    </citation>
    <scope>NUCLEOTIDE SEQUENCE [LARGE SCALE GENOMIC DNA]</scope>
    <source>
        <strain evidence="1 2">AV1</strain>
    </source>
</reference>
<accession>A0ABZ1DII5</accession>
<evidence type="ECO:0008006" key="3">
    <source>
        <dbReference type="Google" id="ProtNLM"/>
    </source>
</evidence>
<dbReference type="RefSeq" id="WP_326469298.1">
    <property type="nucleotide sequence ID" value="NZ_CP142124.1"/>
</dbReference>
<keyword evidence="2" id="KW-1185">Reference proteome</keyword>